<evidence type="ECO:0000256" key="1">
    <source>
        <dbReference type="SAM" id="Phobius"/>
    </source>
</evidence>
<dbReference type="SMART" id="SM00471">
    <property type="entry name" value="HDc"/>
    <property type="match status" value="1"/>
</dbReference>
<keyword evidence="3" id="KW-0378">Hydrolase</keyword>
<dbReference type="Pfam" id="PF13185">
    <property type="entry name" value="GAF_2"/>
    <property type="match status" value="1"/>
</dbReference>
<name>C6BXE0_MARSD</name>
<feature type="transmembrane region" description="Helical" evidence="1">
    <location>
        <begin position="6"/>
        <end position="30"/>
    </location>
</feature>
<dbReference type="CDD" id="cd00077">
    <property type="entry name" value="HDc"/>
    <property type="match status" value="1"/>
</dbReference>
<accession>C6BXE0</accession>
<dbReference type="InterPro" id="IPR029016">
    <property type="entry name" value="GAF-like_dom_sf"/>
</dbReference>
<dbReference type="Gene3D" id="3.30.450.20">
    <property type="entry name" value="PAS domain"/>
    <property type="match status" value="1"/>
</dbReference>
<dbReference type="Gene3D" id="1.10.3210.10">
    <property type="entry name" value="Hypothetical protein af1432"/>
    <property type="match status" value="2"/>
</dbReference>
<sequence length="1000" mass="111887">MERKWSIASLICCLLVGTCLLTTGTILFIVKSQSDQAAIESAEEYFEEITDKTAAKLDAFIEPVVALANVAGETLCMEASAIKEAAYSNKFKALKIMLDSNNQLMSAYLGYEDGSFYQVIAPRGIENIITKYEAPEGCAYIERLLLVDDGDGQVQRWRYFDSSQHLLGERFDTSSYDPRERSWYRQALLSCGTIFTSPYVFSSSGMPGITCARTLGDGTGVFGLDISLNQLGSMLAKQNVSDNGLLWIVDNDNRMVAYPNKDWAVMGSNLQLPMAVSYPDNTVKCVARHIPIPEDSRTCCSFFEGSDGQDYMASLTPIYENSGLQLVVAAAAPVSDVTGHISRMSTRIMYSSAILLLLLSFASVYIARRGTRVMSVLLREAKKVQSFDFSESPPLNSRIKELDTLGKAGLLMKETIRDKTANLITTQGKLEKLVSCGLALSSEKELERLVSLIFDSARDLVEADGGVIYLMEGNKLAAELLSLDSSSIVLGGLSENPVPRVMVIPEIIDFVSKDSVLWYACEAYNKREVFSVKGVELSLFPTGLEHEPERGHIHSMITAPIITRSDEILGVIQLFNSREGGLFEDGLDDLLGSLVAQAAVALDNRNLVNSLEELFNAFIKVIAASIDAKSPYTGGHCTRVPVLAEMLTKAVHETESGPLKDFRVETDEEWRELWVAGWLHDCGKVTTPEYVVDKATKLETIYDRIHEVRMRFEVLRRDAEIEYYRKLANGGNQAELKQELDVGIKQLEDDFSFLAECNIGGEFMSDERKERLAEIGKRKWLRYFDKRLGVGHFELERMRDSGVELPVWEKLLMDKPEHIIPRTSNYAHIRDACGNPIDVPENEYNRGELYNLMISRGTLTDEERFKINAHMLSGLDMLSQIPFPKHLERVTEIATGHHETLIGTGYPLKKDISSLSVETRILAIADIFEALTASDRPYKKAKKLSEALKIMTFMRSDQHIDGDVMDVFLRKNVFMEYAEKFLAPEQCDVEDATPYLSKEK</sequence>
<dbReference type="InterPro" id="IPR037522">
    <property type="entry name" value="HD_GYP_dom"/>
</dbReference>
<gene>
    <name evidence="3" type="ordered locus">Desal_2390</name>
</gene>
<dbReference type="EMBL" id="CP001649">
    <property type="protein sequence ID" value="ACS80446.1"/>
    <property type="molecule type" value="Genomic_DNA"/>
</dbReference>
<dbReference type="SUPFAM" id="SSF109604">
    <property type="entry name" value="HD-domain/PDEase-like"/>
    <property type="match status" value="2"/>
</dbReference>
<dbReference type="RefSeq" id="WP_015852262.1">
    <property type="nucleotide sequence ID" value="NC_012881.1"/>
</dbReference>
<reference evidence="3 4" key="1">
    <citation type="submission" date="2009-06" db="EMBL/GenBank/DDBJ databases">
        <title>Complete sequence of Desulfovibrio salexigens DSM 2638.</title>
        <authorList>
            <consortium name="US DOE Joint Genome Institute"/>
            <person name="Lucas S."/>
            <person name="Copeland A."/>
            <person name="Lapidus A."/>
            <person name="Glavina del Rio T."/>
            <person name="Tice H."/>
            <person name="Bruce D."/>
            <person name="Goodwin L."/>
            <person name="Pitluck S."/>
            <person name="Munk A.C."/>
            <person name="Brettin T."/>
            <person name="Detter J.C."/>
            <person name="Han C."/>
            <person name="Tapia R."/>
            <person name="Larimer F."/>
            <person name="Land M."/>
            <person name="Hauser L."/>
            <person name="Kyrpides N."/>
            <person name="Anderson I."/>
            <person name="Wall J.D."/>
            <person name="Arkin A.P."/>
            <person name="Dehal P."/>
            <person name="Chivian D."/>
            <person name="Giles B."/>
            <person name="Hazen T.C."/>
        </authorList>
    </citation>
    <scope>NUCLEOTIDE SEQUENCE [LARGE SCALE GENOMIC DNA]</scope>
    <source>
        <strain evidence="4">ATCC 14822 / DSM 2638 / NCIMB 8403 / VKM B-1763</strain>
    </source>
</reference>
<dbReference type="Gene3D" id="6.10.340.10">
    <property type="match status" value="1"/>
</dbReference>
<dbReference type="SUPFAM" id="SSF103190">
    <property type="entry name" value="Sensory domain-like"/>
    <property type="match status" value="1"/>
</dbReference>
<dbReference type="KEGG" id="dsa:Desal_2390"/>
<dbReference type="SUPFAM" id="SSF55781">
    <property type="entry name" value="GAF domain-like"/>
    <property type="match status" value="1"/>
</dbReference>
<keyword evidence="1" id="KW-1133">Transmembrane helix</keyword>
<dbReference type="Gene3D" id="3.30.450.40">
    <property type="match status" value="1"/>
</dbReference>
<dbReference type="InterPro" id="IPR003018">
    <property type="entry name" value="GAF"/>
</dbReference>
<keyword evidence="1" id="KW-0812">Transmembrane</keyword>
<evidence type="ECO:0000313" key="4">
    <source>
        <dbReference type="Proteomes" id="UP000002601"/>
    </source>
</evidence>
<dbReference type="eggNOG" id="COG2206">
    <property type="taxonomic scope" value="Bacteria"/>
</dbReference>
<dbReference type="SMART" id="SM00065">
    <property type="entry name" value="GAF"/>
    <property type="match status" value="1"/>
</dbReference>
<proteinExistence type="predicted"/>
<dbReference type="PANTHER" id="PTHR43155:SF2">
    <property type="entry name" value="CYCLIC DI-GMP PHOSPHODIESTERASE PA4108"/>
    <property type="match status" value="1"/>
</dbReference>
<keyword evidence="1" id="KW-0472">Membrane</keyword>
<dbReference type="HOGENOM" id="CLU_010403_1_0_7"/>
<dbReference type="Proteomes" id="UP000002601">
    <property type="component" value="Chromosome"/>
</dbReference>
<dbReference type="PANTHER" id="PTHR43155">
    <property type="entry name" value="CYCLIC DI-GMP PHOSPHODIESTERASE PA4108-RELATED"/>
    <property type="match status" value="1"/>
</dbReference>
<keyword evidence="4" id="KW-1185">Reference proteome</keyword>
<feature type="domain" description="HD-GYP" evidence="2">
    <location>
        <begin position="776"/>
        <end position="983"/>
    </location>
</feature>
<dbReference type="CDD" id="cd18774">
    <property type="entry name" value="PDC2_HK_sensor"/>
    <property type="match status" value="1"/>
</dbReference>
<dbReference type="Pfam" id="PF13487">
    <property type="entry name" value="HD_5"/>
    <property type="match status" value="1"/>
</dbReference>
<dbReference type="OrthoDB" id="9769359at2"/>
<evidence type="ECO:0000313" key="3">
    <source>
        <dbReference type="EMBL" id="ACS80446.1"/>
    </source>
</evidence>
<dbReference type="AlphaFoldDB" id="C6BXE0"/>
<dbReference type="InterPro" id="IPR029151">
    <property type="entry name" value="Sensor-like_sf"/>
</dbReference>
<dbReference type="GO" id="GO:0016787">
    <property type="term" value="F:hydrolase activity"/>
    <property type="evidence" value="ECO:0007669"/>
    <property type="project" value="UniProtKB-KW"/>
</dbReference>
<protein>
    <submittedName>
        <fullName evidence="3">Metal dependent phosphohydrolase</fullName>
    </submittedName>
</protein>
<evidence type="ECO:0000259" key="2">
    <source>
        <dbReference type="PROSITE" id="PS51832"/>
    </source>
</evidence>
<dbReference type="PROSITE" id="PS51832">
    <property type="entry name" value="HD_GYP"/>
    <property type="match status" value="1"/>
</dbReference>
<dbReference type="InterPro" id="IPR003607">
    <property type="entry name" value="HD/PDEase_dom"/>
</dbReference>
<organism evidence="3 4">
    <name type="scientific">Maridesulfovibrio salexigens (strain ATCC 14822 / DSM 2638 / NCIMB 8403 / VKM B-1763)</name>
    <name type="common">Desulfovibrio salexigens</name>
    <dbReference type="NCBI Taxonomy" id="526222"/>
    <lineage>
        <taxon>Bacteria</taxon>
        <taxon>Pseudomonadati</taxon>
        <taxon>Thermodesulfobacteriota</taxon>
        <taxon>Desulfovibrionia</taxon>
        <taxon>Desulfovibrionales</taxon>
        <taxon>Desulfovibrionaceae</taxon>
        <taxon>Maridesulfovibrio</taxon>
    </lineage>
</organism>
<dbReference type="STRING" id="526222.Desal_2390"/>